<evidence type="ECO:0000256" key="3">
    <source>
        <dbReference type="ARBA" id="ARBA00022448"/>
    </source>
</evidence>
<evidence type="ECO:0000256" key="2">
    <source>
        <dbReference type="ARBA" id="ARBA00007069"/>
    </source>
</evidence>
<dbReference type="PROSITE" id="PS50928">
    <property type="entry name" value="ABC_TM1"/>
    <property type="match status" value="1"/>
</dbReference>
<dbReference type="OrthoDB" id="9807047at2"/>
<feature type="domain" description="ABC transmembrane type-1" evidence="9">
    <location>
        <begin position="85"/>
        <end position="291"/>
    </location>
</feature>
<evidence type="ECO:0000256" key="4">
    <source>
        <dbReference type="ARBA" id="ARBA00022475"/>
    </source>
</evidence>
<dbReference type="Gene3D" id="1.10.3720.10">
    <property type="entry name" value="MetI-like"/>
    <property type="match status" value="1"/>
</dbReference>
<keyword evidence="5 8" id="KW-0812">Transmembrane</keyword>
<evidence type="ECO:0000256" key="1">
    <source>
        <dbReference type="ARBA" id="ARBA00004651"/>
    </source>
</evidence>
<dbReference type="CDD" id="cd06261">
    <property type="entry name" value="TM_PBP2"/>
    <property type="match status" value="1"/>
</dbReference>
<evidence type="ECO:0000313" key="11">
    <source>
        <dbReference type="Proteomes" id="UP000238563"/>
    </source>
</evidence>
<comment type="subcellular location">
    <subcellularLocation>
        <location evidence="1 8">Cell membrane</location>
        <topology evidence="1 8">Multi-pass membrane protein</topology>
    </subcellularLocation>
</comment>
<protein>
    <submittedName>
        <fullName evidence="10">Putrescine/spermidine ABC transporter permease</fullName>
    </submittedName>
</protein>
<evidence type="ECO:0000256" key="8">
    <source>
        <dbReference type="RuleBase" id="RU363032"/>
    </source>
</evidence>
<dbReference type="AlphaFoldDB" id="A0A2S9JC53"/>
<dbReference type="RefSeq" id="WP_105736345.1">
    <property type="nucleotide sequence ID" value="NZ_PVBT01000007.1"/>
</dbReference>
<keyword evidence="4" id="KW-1003">Cell membrane</keyword>
<sequence length="303" mass="33650">MQKLIASVVSRLVISIPYLWMLIFFLIPFIIVFKISLSQVTMAIPPYTPTIDIWAGWQGLVNSVSQFSWDNYTFLGSDPLYVKAYLSSVIIAAISTFLTLLVGYPIAYGMARAPATVRSTLLMLVILPFWTSFLIRVYAWIGILKPEGLLNQFLMWANVIHTPLNILNTNTAVLIGIVYSYLPFLVLPIYSTLEKMDYSLVEAAEDLGCPPITAFWKITFPLSLPGVVAGCFLVFIPAVGEFVIPDLLGGSETLMIGKTLWNEFSANRDWPLSSAVAVVLLALLVVPIVLFQRSEAKAQESEK</sequence>
<accession>A0A2S9JC53</accession>
<feature type="transmembrane region" description="Helical" evidence="8">
    <location>
        <begin position="120"/>
        <end position="141"/>
    </location>
</feature>
<keyword evidence="6 8" id="KW-1133">Transmembrane helix</keyword>
<evidence type="ECO:0000256" key="5">
    <source>
        <dbReference type="ARBA" id="ARBA00022692"/>
    </source>
</evidence>
<keyword evidence="11" id="KW-1185">Reference proteome</keyword>
<comment type="caution">
    <text evidence="10">The sequence shown here is derived from an EMBL/GenBank/DDBJ whole genome shotgun (WGS) entry which is preliminary data.</text>
</comment>
<comment type="similarity">
    <text evidence="2">Belongs to the binding-protein-dependent transport system permease family. CysTW subfamily.</text>
</comment>
<gene>
    <name evidence="10" type="ORF">C5750_20840</name>
</gene>
<organism evidence="10 11">
    <name type="scientific">Phyllobacterium myrsinacearum</name>
    <dbReference type="NCBI Taxonomy" id="28101"/>
    <lineage>
        <taxon>Bacteria</taxon>
        <taxon>Pseudomonadati</taxon>
        <taxon>Pseudomonadota</taxon>
        <taxon>Alphaproteobacteria</taxon>
        <taxon>Hyphomicrobiales</taxon>
        <taxon>Phyllobacteriaceae</taxon>
        <taxon>Phyllobacterium</taxon>
    </lineage>
</organism>
<keyword evidence="7 8" id="KW-0472">Membrane</keyword>
<feature type="transmembrane region" description="Helical" evidence="8">
    <location>
        <begin position="270"/>
        <end position="291"/>
    </location>
</feature>
<feature type="transmembrane region" description="Helical" evidence="8">
    <location>
        <begin position="214"/>
        <end position="239"/>
    </location>
</feature>
<name>A0A2S9JC53_9HYPH</name>
<dbReference type="Proteomes" id="UP000238563">
    <property type="component" value="Unassembled WGS sequence"/>
</dbReference>
<proteinExistence type="inferred from homology"/>
<dbReference type="GO" id="GO:0005886">
    <property type="term" value="C:plasma membrane"/>
    <property type="evidence" value="ECO:0007669"/>
    <property type="project" value="UniProtKB-SubCell"/>
</dbReference>
<dbReference type="GO" id="GO:0055085">
    <property type="term" value="P:transmembrane transport"/>
    <property type="evidence" value="ECO:0007669"/>
    <property type="project" value="InterPro"/>
</dbReference>
<feature type="transmembrane region" description="Helical" evidence="8">
    <location>
        <begin position="84"/>
        <end position="108"/>
    </location>
</feature>
<feature type="transmembrane region" description="Helical" evidence="8">
    <location>
        <begin position="12"/>
        <end position="33"/>
    </location>
</feature>
<dbReference type="PANTHER" id="PTHR42929">
    <property type="entry name" value="INNER MEMBRANE ABC TRANSPORTER PERMEASE PROTEIN YDCU-RELATED-RELATED"/>
    <property type="match status" value="1"/>
</dbReference>
<reference evidence="10 11" key="1">
    <citation type="submission" date="2018-02" db="EMBL/GenBank/DDBJ databases">
        <title>The draft genome of Phyllobacterium myrsinacearum DSM5892.</title>
        <authorList>
            <person name="Li L."/>
            <person name="Liu L."/>
            <person name="Zhang X."/>
            <person name="Wang T."/>
        </authorList>
    </citation>
    <scope>NUCLEOTIDE SEQUENCE [LARGE SCALE GENOMIC DNA]</scope>
    <source>
        <strain evidence="10 11">DSM 5892</strain>
    </source>
</reference>
<dbReference type="InterPro" id="IPR000515">
    <property type="entry name" value="MetI-like"/>
</dbReference>
<dbReference type="SUPFAM" id="SSF161098">
    <property type="entry name" value="MetI-like"/>
    <property type="match status" value="1"/>
</dbReference>
<evidence type="ECO:0000259" key="9">
    <source>
        <dbReference type="PROSITE" id="PS50928"/>
    </source>
</evidence>
<dbReference type="PANTHER" id="PTHR42929:SF3">
    <property type="entry name" value="PUTRESCINE TRANSPORT SYSTEM PERMEASE PROTEIN POTH"/>
    <property type="match status" value="1"/>
</dbReference>
<evidence type="ECO:0000256" key="6">
    <source>
        <dbReference type="ARBA" id="ARBA00022989"/>
    </source>
</evidence>
<feature type="transmembrane region" description="Helical" evidence="8">
    <location>
        <begin position="172"/>
        <end position="193"/>
    </location>
</feature>
<dbReference type="EMBL" id="PVBT01000007">
    <property type="protein sequence ID" value="PRD50413.1"/>
    <property type="molecule type" value="Genomic_DNA"/>
</dbReference>
<keyword evidence="3 8" id="KW-0813">Transport</keyword>
<evidence type="ECO:0000313" key="10">
    <source>
        <dbReference type="EMBL" id="PRD50413.1"/>
    </source>
</evidence>
<dbReference type="InterPro" id="IPR035906">
    <property type="entry name" value="MetI-like_sf"/>
</dbReference>
<dbReference type="Pfam" id="PF00528">
    <property type="entry name" value="BPD_transp_1"/>
    <property type="match status" value="1"/>
</dbReference>
<evidence type="ECO:0000256" key="7">
    <source>
        <dbReference type="ARBA" id="ARBA00023136"/>
    </source>
</evidence>